<proteinExistence type="predicted"/>
<dbReference type="OrthoDB" id="401283at2"/>
<name>A0A2K8SEC2_9MOLU</name>
<dbReference type="Proteomes" id="UP000231823">
    <property type="component" value="Chromosome"/>
</dbReference>
<organism evidence="1 2">
    <name type="scientific">Spiroplasma floricola 23-6</name>
    <dbReference type="NCBI Taxonomy" id="1336749"/>
    <lineage>
        <taxon>Bacteria</taxon>
        <taxon>Bacillati</taxon>
        <taxon>Mycoplasmatota</taxon>
        <taxon>Mollicutes</taxon>
        <taxon>Entomoplasmatales</taxon>
        <taxon>Spiroplasmataceae</taxon>
        <taxon>Spiroplasma</taxon>
    </lineage>
</organism>
<keyword evidence="2" id="KW-1185">Reference proteome</keyword>
<reference evidence="1 2" key="1">
    <citation type="submission" date="2017-12" db="EMBL/GenBank/DDBJ databases">
        <title>Complete genome sequence of Spiroplasma floricola 23-6 (ATCC 29989).</title>
        <authorList>
            <person name="Tsai Y.-M."/>
            <person name="Wu P.-S."/>
            <person name="Lo W.-S."/>
            <person name="Kuo C.-H."/>
        </authorList>
    </citation>
    <scope>NUCLEOTIDE SEQUENCE [LARGE SCALE GENOMIC DNA]</scope>
    <source>
        <strain evidence="1 2">23-6</strain>
    </source>
</reference>
<evidence type="ECO:0008006" key="3">
    <source>
        <dbReference type="Google" id="ProtNLM"/>
    </source>
</evidence>
<dbReference type="AlphaFoldDB" id="A0A2K8SEC2"/>
<protein>
    <recommendedName>
        <fullName evidence="3">Lipoprotein</fullName>
    </recommendedName>
</protein>
<gene>
    <name evidence="1" type="ORF">SFLOR_v1c07560</name>
</gene>
<dbReference type="KEGG" id="sfz:SFLOR_v1c07560"/>
<sequence length="297" mass="33952">MKKSLSVLATIGIVASTTTSVIACGTKQKDGNSGIEEPKKDITQAVQDFEKEVGEVWTQHYEKEVVGNLIGVGSMEEGNQFLFKENILKFSDPEWKDKLTNENKKQLAIDIGKIFKINLLEEKLNELKKLNKYKIILDEVDSVFDHIELLFNDNFEINSGEIVPGSYIGNVIIDYKIVTKYKGLDDLENFKLSGTLKYTSTDNESFKVIGDTMYKNIGKDMFISSETENYLNLKWSDIKGDNSDSDAYLNSNDQLKKYYNENNAFSESLIKTIKDKYFKNEFPTMEIGFNKESIYRT</sequence>
<dbReference type="PROSITE" id="PS51257">
    <property type="entry name" value="PROKAR_LIPOPROTEIN"/>
    <property type="match status" value="1"/>
</dbReference>
<evidence type="ECO:0000313" key="2">
    <source>
        <dbReference type="Proteomes" id="UP000231823"/>
    </source>
</evidence>
<dbReference type="RefSeq" id="WP_100916768.1">
    <property type="nucleotide sequence ID" value="NZ_CP025057.1"/>
</dbReference>
<accession>A0A2K8SEC2</accession>
<evidence type="ECO:0000313" key="1">
    <source>
        <dbReference type="EMBL" id="AUB31804.1"/>
    </source>
</evidence>
<dbReference type="EMBL" id="CP025057">
    <property type="protein sequence ID" value="AUB31804.1"/>
    <property type="molecule type" value="Genomic_DNA"/>
</dbReference>